<reference evidence="3" key="1">
    <citation type="submission" date="2019-10" db="EMBL/GenBank/DDBJ databases">
        <title>Streptomyces sp. nov., a novel actinobacterium isolated from alkaline environment.</title>
        <authorList>
            <person name="Golinska P."/>
        </authorList>
    </citation>
    <scope>NUCLEOTIDE SEQUENCE [LARGE SCALE GENOMIC DNA]</scope>
    <source>
        <strain evidence="3">DSM 42118</strain>
    </source>
</reference>
<protein>
    <submittedName>
        <fullName evidence="2">Uncharacterized protein</fullName>
    </submittedName>
</protein>
<proteinExistence type="predicted"/>
<evidence type="ECO:0000256" key="1">
    <source>
        <dbReference type="SAM" id="MobiDB-lite"/>
    </source>
</evidence>
<organism evidence="2 3">
    <name type="scientific">Streptomyces alkaliphilus</name>
    <dbReference type="NCBI Taxonomy" id="1472722"/>
    <lineage>
        <taxon>Bacteria</taxon>
        <taxon>Bacillati</taxon>
        <taxon>Actinomycetota</taxon>
        <taxon>Actinomycetes</taxon>
        <taxon>Kitasatosporales</taxon>
        <taxon>Streptomycetaceae</taxon>
        <taxon>Streptomyces</taxon>
    </lineage>
</organism>
<dbReference type="RefSeq" id="WP_267133073.1">
    <property type="nucleotide sequence ID" value="NZ_VKHT01000690.1"/>
</dbReference>
<comment type="caution">
    <text evidence="2">The sequence shown here is derived from an EMBL/GenBank/DDBJ whole genome shotgun (WGS) entry which is preliminary data.</text>
</comment>
<keyword evidence="3" id="KW-1185">Reference proteome</keyword>
<dbReference type="AlphaFoldDB" id="A0A7W3Y366"/>
<feature type="compositionally biased region" description="Low complexity" evidence="1">
    <location>
        <begin position="87"/>
        <end position="121"/>
    </location>
</feature>
<feature type="non-terminal residue" evidence="2">
    <location>
        <position position="137"/>
    </location>
</feature>
<dbReference type="Proteomes" id="UP000538929">
    <property type="component" value="Unassembled WGS sequence"/>
</dbReference>
<sequence>MRGKSANILKVVEEVRDLLKDPAGGIVASREALGEAVSEASHRGTESLTRGIAALREDNRELRGVWERIGDELAGLRAAVEALRGEPAGTRLAPARAGAPGADTGTDPDTTTGDTTTGATGSAHGEPWGTTGEDTMG</sequence>
<evidence type="ECO:0000313" key="2">
    <source>
        <dbReference type="EMBL" id="MBB0245997.1"/>
    </source>
</evidence>
<gene>
    <name evidence="2" type="ORF">FNQ90_18265</name>
</gene>
<feature type="region of interest" description="Disordered" evidence="1">
    <location>
        <begin position="87"/>
        <end position="137"/>
    </location>
</feature>
<dbReference type="EMBL" id="VKHT01000690">
    <property type="protein sequence ID" value="MBB0245997.1"/>
    <property type="molecule type" value="Genomic_DNA"/>
</dbReference>
<name>A0A7W3Y366_9ACTN</name>
<evidence type="ECO:0000313" key="3">
    <source>
        <dbReference type="Proteomes" id="UP000538929"/>
    </source>
</evidence>
<accession>A0A7W3Y366</accession>